<dbReference type="PANTHER" id="PTHR23049">
    <property type="entry name" value="MYOSIN REGULATORY LIGHT CHAIN 2"/>
    <property type="match status" value="1"/>
</dbReference>
<feature type="compositionally biased region" description="Low complexity" evidence="3">
    <location>
        <begin position="106"/>
        <end position="118"/>
    </location>
</feature>
<feature type="compositionally biased region" description="Polar residues" evidence="3">
    <location>
        <begin position="128"/>
        <end position="141"/>
    </location>
</feature>
<keyword evidence="1" id="KW-0677">Repeat</keyword>
<keyword evidence="2" id="KW-0106">Calcium</keyword>
<evidence type="ECO:0000256" key="3">
    <source>
        <dbReference type="SAM" id="MobiDB-lite"/>
    </source>
</evidence>
<gene>
    <name evidence="5" type="ORF">BDY21DRAFT_376243</name>
</gene>
<dbReference type="PROSITE" id="PS00018">
    <property type="entry name" value="EF_HAND_1"/>
    <property type="match status" value="1"/>
</dbReference>
<dbReference type="SUPFAM" id="SSF47473">
    <property type="entry name" value="EF-hand"/>
    <property type="match status" value="1"/>
</dbReference>
<sequence length="351" mass="35759">MGALALRKQVSMRPGDSNASTPTSPYKPSPLSFNSPRVSPFRRPETPLGGRGSPGSTIRASTPNTTSPTKHTPQQQQQYTPTRTGSRATAEGSPECAHSPLRSSYNNNSNNNNTAATNDLRPLPSPTRGASATPSYQSQLNTTTTATASPARPGLPRAHSARDPLAHLAPSLLHTMRESFAVLDRSSSGAATRADVADTLAQVGLDASPAALAEYFPAASSSSSSAGASVPLAAYLRSLADAVAPASASDELLAAFAAFDSDDSGSVDARELREAVLGTAPEGGARGLSEAEVDAVMEGFCGRRGFGAGGGGGRGLGGAPRGAERVFRYGEFVGAVCGTSGRSGEKEQVGA</sequence>
<accession>A0A6A6PB87</accession>
<evidence type="ECO:0000256" key="2">
    <source>
        <dbReference type="ARBA" id="ARBA00022837"/>
    </source>
</evidence>
<protein>
    <recommendedName>
        <fullName evidence="4">EF-hand domain-containing protein</fullName>
    </recommendedName>
</protein>
<dbReference type="Proteomes" id="UP000799766">
    <property type="component" value="Unassembled WGS sequence"/>
</dbReference>
<evidence type="ECO:0000313" key="5">
    <source>
        <dbReference type="EMBL" id="KAF2461234.1"/>
    </source>
</evidence>
<evidence type="ECO:0000256" key="1">
    <source>
        <dbReference type="ARBA" id="ARBA00022737"/>
    </source>
</evidence>
<feature type="compositionally biased region" description="Low complexity" evidence="3">
    <location>
        <begin position="65"/>
        <end position="84"/>
    </location>
</feature>
<dbReference type="GO" id="GO:0005509">
    <property type="term" value="F:calcium ion binding"/>
    <property type="evidence" value="ECO:0007669"/>
    <property type="project" value="InterPro"/>
</dbReference>
<dbReference type="InterPro" id="IPR018247">
    <property type="entry name" value="EF_Hand_1_Ca_BS"/>
</dbReference>
<name>A0A6A6PB87_9PEZI</name>
<proteinExistence type="predicted"/>
<dbReference type="EMBL" id="MU001671">
    <property type="protein sequence ID" value="KAF2461234.1"/>
    <property type="molecule type" value="Genomic_DNA"/>
</dbReference>
<feature type="region of interest" description="Disordered" evidence="3">
    <location>
        <begin position="1"/>
        <end position="160"/>
    </location>
</feature>
<reference evidence="5" key="1">
    <citation type="journal article" date="2020" name="Stud. Mycol.">
        <title>101 Dothideomycetes genomes: a test case for predicting lifestyles and emergence of pathogens.</title>
        <authorList>
            <person name="Haridas S."/>
            <person name="Albert R."/>
            <person name="Binder M."/>
            <person name="Bloem J."/>
            <person name="Labutti K."/>
            <person name="Salamov A."/>
            <person name="Andreopoulos B."/>
            <person name="Baker S."/>
            <person name="Barry K."/>
            <person name="Bills G."/>
            <person name="Bluhm B."/>
            <person name="Cannon C."/>
            <person name="Castanera R."/>
            <person name="Culley D."/>
            <person name="Daum C."/>
            <person name="Ezra D."/>
            <person name="Gonzalez J."/>
            <person name="Henrissat B."/>
            <person name="Kuo A."/>
            <person name="Liang C."/>
            <person name="Lipzen A."/>
            <person name="Lutzoni F."/>
            <person name="Magnuson J."/>
            <person name="Mondo S."/>
            <person name="Nolan M."/>
            <person name="Ohm R."/>
            <person name="Pangilinan J."/>
            <person name="Park H.-J."/>
            <person name="Ramirez L."/>
            <person name="Alfaro M."/>
            <person name="Sun H."/>
            <person name="Tritt A."/>
            <person name="Yoshinaga Y."/>
            <person name="Zwiers L.-H."/>
            <person name="Turgeon B."/>
            <person name="Goodwin S."/>
            <person name="Spatafora J."/>
            <person name="Crous P."/>
            <person name="Grigoriev I."/>
        </authorList>
    </citation>
    <scope>NUCLEOTIDE SEQUENCE</scope>
    <source>
        <strain evidence="5">ATCC 16933</strain>
    </source>
</reference>
<feature type="domain" description="EF-hand" evidence="4">
    <location>
        <begin position="247"/>
        <end position="282"/>
    </location>
</feature>
<dbReference type="InterPro" id="IPR011992">
    <property type="entry name" value="EF-hand-dom_pair"/>
</dbReference>
<feature type="compositionally biased region" description="Polar residues" evidence="3">
    <location>
        <begin position="54"/>
        <end position="64"/>
    </location>
</feature>
<dbReference type="AlphaFoldDB" id="A0A6A6PB87"/>
<dbReference type="PROSITE" id="PS50222">
    <property type="entry name" value="EF_HAND_2"/>
    <property type="match status" value="1"/>
</dbReference>
<dbReference type="Gene3D" id="1.10.238.10">
    <property type="entry name" value="EF-hand"/>
    <property type="match status" value="1"/>
</dbReference>
<evidence type="ECO:0000259" key="4">
    <source>
        <dbReference type="PROSITE" id="PS50222"/>
    </source>
</evidence>
<dbReference type="InterPro" id="IPR050403">
    <property type="entry name" value="Myosin_RLC"/>
</dbReference>
<keyword evidence="6" id="KW-1185">Reference proteome</keyword>
<evidence type="ECO:0000313" key="6">
    <source>
        <dbReference type="Proteomes" id="UP000799766"/>
    </source>
</evidence>
<dbReference type="OrthoDB" id="429467at2759"/>
<organism evidence="5 6">
    <name type="scientific">Lineolata rhizophorae</name>
    <dbReference type="NCBI Taxonomy" id="578093"/>
    <lineage>
        <taxon>Eukaryota</taxon>
        <taxon>Fungi</taxon>
        <taxon>Dikarya</taxon>
        <taxon>Ascomycota</taxon>
        <taxon>Pezizomycotina</taxon>
        <taxon>Dothideomycetes</taxon>
        <taxon>Dothideomycetes incertae sedis</taxon>
        <taxon>Lineolatales</taxon>
        <taxon>Lineolataceae</taxon>
        <taxon>Lineolata</taxon>
    </lineage>
</organism>
<feature type="compositionally biased region" description="Polar residues" evidence="3">
    <location>
        <begin position="17"/>
        <end position="37"/>
    </location>
</feature>
<dbReference type="InterPro" id="IPR002048">
    <property type="entry name" value="EF_hand_dom"/>
</dbReference>